<dbReference type="Proteomes" id="UP000175968">
    <property type="component" value="Chromosome"/>
</dbReference>
<gene>
    <name evidence="1" type="ORF">EM308_13780</name>
</gene>
<protein>
    <submittedName>
        <fullName evidence="1">Uncharacterized protein</fullName>
    </submittedName>
</protein>
<dbReference type="KEGG" id="fgl:EM308_13780"/>
<accession>A0AAC9N756</accession>
<keyword evidence="2" id="KW-1185">Reference proteome</keyword>
<name>A0AAC9N756_9FLAO</name>
<organism evidence="1 2">
    <name type="scientific">Flavobacterium gilvum</name>
    <dbReference type="NCBI Taxonomy" id="1492737"/>
    <lineage>
        <taxon>Bacteria</taxon>
        <taxon>Pseudomonadati</taxon>
        <taxon>Bacteroidota</taxon>
        <taxon>Flavobacteriia</taxon>
        <taxon>Flavobacteriales</taxon>
        <taxon>Flavobacteriaceae</taxon>
        <taxon>Flavobacterium</taxon>
    </lineage>
</organism>
<proteinExistence type="predicted"/>
<dbReference type="EMBL" id="CP017479">
    <property type="protein sequence ID" value="AOW10484.1"/>
    <property type="molecule type" value="Genomic_DNA"/>
</dbReference>
<dbReference type="RefSeq" id="WP_035632923.1">
    <property type="nucleotide sequence ID" value="NZ_CP017479.1"/>
</dbReference>
<reference evidence="1 2" key="1">
    <citation type="submission" date="2016-10" db="EMBL/GenBank/DDBJ databases">
        <title>Flavobacterium gilvum sp. nov., isolated from stream water.</title>
        <authorList>
            <person name="Shin S.-K."/>
            <person name="Cho Y.-J."/>
            <person name="Yi H."/>
        </authorList>
    </citation>
    <scope>NUCLEOTIDE SEQUENCE [LARGE SCALE GENOMIC DNA]</scope>
    <source>
        <strain evidence="1 2">EM1308</strain>
    </source>
</reference>
<sequence>MKIDKELEIDFIRAIQKSNSERTYREGGRIHKRCKNIESQFRFTPKVNEKIVLLNEKLKQEEKRVFYQYRLIEKQSNLMVVNKEIDDFNITVVLSYWNEKHYKKYEPSIEGNPFFETVNNFMDMQRGEIEYNQEPHNEHHDKAPFPEINHCYSFHNLYDHCHELTWFDIYNIDEVWMEIKVDYQFFRKIK</sequence>
<dbReference type="AlphaFoldDB" id="A0AAC9N756"/>
<evidence type="ECO:0000313" key="2">
    <source>
        <dbReference type="Proteomes" id="UP000175968"/>
    </source>
</evidence>
<evidence type="ECO:0000313" key="1">
    <source>
        <dbReference type="EMBL" id="AOW10484.1"/>
    </source>
</evidence>